<dbReference type="PANTHER" id="PTHR37423:SF2">
    <property type="entry name" value="MEMBRANE-BOUND LYTIC MUREIN TRANSGLYCOSYLASE C"/>
    <property type="match status" value="1"/>
</dbReference>
<dbReference type="RefSeq" id="WP_015281899.1">
    <property type="nucleotide sequence ID" value="NC_019940.1"/>
</dbReference>
<evidence type="ECO:0000256" key="2">
    <source>
        <dbReference type="SAM" id="MobiDB-lite"/>
    </source>
</evidence>
<dbReference type="SUPFAM" id="SSF53955">
    <property type="entry name" value="Lysozyme-like"/>
    <property type="match status" value="1"/>
</dbReference>
<evidence type="ECO:0000256" key="1">
    <source>
        <dbReference type="ARBA" id="ARBA00007734"/>
    </source>
</evidence>
<gene>
    <name evidence="4" type="ORF">Thimo_3085</name>
</gene>
<dbReference type="EMBL" id="CP003051">
    <property type="protein sequence ID" value="AGA91771.1"/>
    <property type="molecule type" value="Genomic_DNA"/>
</dbReference>
<evidence type="ECO:0000313" key="5">
    <source>
        <dbReference type="Proteomes" id="UP000010816"/>
    </source>
</evidence>
<dbReference type="HOGENOM" id="CLU_863149_0_0_6"/>
<dbReference type="InterPro" id="IPR023346">
    <property type="entry name" value="Lysozyme-like_dom_sf"/>
</dbReference>
<feature type="region of interest" description="Disordered" evidence="2">
    <location>
        <begin position="61"/>
        <end position="85"/>
    </location>
</feature>
<dbReference type="eggNOG" id="COG0741">
    <property type="taxonomic scope" value="Bacteria"/>
</dbReference>
<dbReference type="AlphaFoldDB" id="L0H0M2"/>
<protein>
    <submittedName>
        <fullName evidence="4">Soluble lytic murein transglycosylase-like protein</fullName>
    </submittedName>
</protein>
<proteinExistence type="inferred from homology"/>
<dbReference type="KEGG" id="tmb:Thimo_3085"/>
<dbReference type="STRING" id="765912.Thimo_3085"/>
<evidence type="ECO:0000313" key="4">
    <source>
        <dbReference type="EMBL" id="AGA91771.1"/>
    </source>
</evidence>
<keyword evidence="5" id="KW-1185">Reference proteome</keyword>
<dbReference type="CDD" id="cd00254">
    <property type="entry name" value="LT-like"/>
    <property type="match status" value="1"/>
</dbReference>
<dbReference type="PANTHER" id="PTHR37423">
    <property type="entry name" value="SOLUBLE LYTIC MUREIN TRANSGLYCOSYLASE-RELATED"/>
    <property type="match status" value="1"/>
</dbReference>
<feature type="domain" description="Transglycosylase SLT" evidence="3">
    <location>
        <begin position="94"/>
        <end position="201"/>
    </location>
</feature>
<sequence length="322" mass="34555">MFDFLSVIYRRRLRRIRIHMRAVYPNVLREFRGSHLAALAALLLMTNVALSADAGLADGHGAASGSETGGQPSDGVRTGRASRPAANRAEMQRLIERIADRHGVEAALVCAVVAAESAYDINAVSPAGAIGLMQLMPATALDYGVESQAVLFDPAINVDIGVRHLKRLLRKYHGDYGQVIMAYNAGEGVVDRTNANVRFAETLDYTLAVARRYRQLGGSKSMAQLLAKVSALKRQSGATRMDGEPARRPAPLGVLPTTSARLRTRLPSVSLDALSLMDGSGSGDQTEGRQSGIGLRRAIDPVIRDAARGASFQRDGVPVARW</sequence>
<dbReference type="Gene3D" id="1.10.530.10">
    <property type="match status" value="1"/>
</dbReference>
<comment type="similarity">
    <text evidence="1">Belongs to the transglycosylase Slt family.</text>
</comment>
<dbReference type="InterPro" id="IPR008258">
    <property type="entry name" value="Transglycosylase_SLT_dom_1"/>
</dbReference>
<dbReference type="Proteomes" id="UP000010816">
    <property type="component" value="Chromosome"/>
</dbReference>
<accession>L0H0M2</accession>
<reference evidence="4 5" key="1">
    <citation type="submission" date="2011-09" db="EMBL/GenBank/DDBJ databases">
        <title>Complete sequence of chromosome of Thioflavicoccus mobilis 8321.</title>
        <authorList>
            <consortium name="US DOE Joint Genome Institute"/>
            <person name="Lucas S."/>
            <person name="Han J."/>
            <person name="Lapidus A."/>
            <person name="Cheng J.-F."/>
            <person name="Goodwin L."/>
            <person name="Pitluck S."/>
            <person name="Peters L."/>
            <person name="Ovchinnikova G."/>
            <person name="Lu M."/>
            <person name="Detter J.C."/>
            <person name="Han C."/>
            <person name="Tapia R."/>
            <person name="Land M."/>
            <person name="Hauser L."/>
            <person name="Kyrpides N."/>
            <person name="Ivanova N."/>
            <person name="Pagani I."/>
            <person name="Vogl K."/>
            <person name="Liu Z."/>
            <person name="Imhoff J."/>
            <person name="Thiel V."/>
            <person name="Frigaard N.-U."/>
            <person name="Bryant D."/>
            <person name="Woyke T."/>
        </authorList>
    </citation>
    <scope>NUCLEOTIDE SEQUENCE [LARGE SCALE GENOMIC DNA]</scope>
    <source>
        <strain evidence="4 5">8321</strain>
    </source>
</reference>
<dbReference type="Pfam" id="PF01464">
    <property type="entry name" value="SLT"/>
    <property type="match status" value="1"/>
</dbReference>
<evidence type="ECO:0000259" key="3">
    <source>
        <dbReference type="Pfam" id="PF01464"/>
    </source>
</evidence>
<name>L0H0M2_9GAMM</name>
<organism evidence="4 5">
    <name type="scientific">Thioflavicoccus mobilis 8321</name>
    <dbReference type="NCBI Taxonomy" id="765912"/>
    <lineage>
        <taxon>Bacteria</taxon>
        <taxon>Pseudomonadati</taxon>
        <taxon>Pseudomonadota</taxon>
        <taxon>Gammaproteobacteria</taxon>
        <taxon>Chromatiales</taxon>
        <taxon>Chromatiaceae</taxon>
        <taxon>Thioflavicoccus</taxon>
    </lineage>
</organism>